<evidence type="ECO:0000313" key="12">
    <source>
        <dbReference type="EMBL" id="KAF9876375.1"/>
    </source>
</evidence>
<keyword evidence="13" id="KW-1185">Reference proteome</keyword>
<dbReference type="Proteomes" id="UP000781932">
    <property type="component" value="Unassembled WGS sequence"/>
</dbReference>
<dbReference type="InterPro" id="IPR000209">
    <property type="entry name" value="Peptidase_S8/S53_dom"/>
</dbReference>
<accession>A0A9P6LKS0</accession>
<reference evidence="12" key="2">
    <citation type="submission" date="2020-11" db="EMBL/GenBank/DDBJ databases">
        <title>Whole genome sequencing of Colletotrichum sp.</title>
        <authorList>
            <person name="Li H."/>
        </authorList>
    </citation>
    <scope>NUCLEOTIDE SEQUENCE</scope>
    <source>
        <strain evidence="12">CkLH20</strain>
    </source>
</reference>
<evidence type="ECO:0000256" key="7">
    <source>
        <dbReference type="PIRSR" id="PIRSR615500-1"/>
    </source>
</evidence>
<dbReference type="PROSITE" id="PS00137">
    <property type="entry name" value="SUBTILASE_HIS"/>
    <property type="match status" value="1"/>
</dbReference>
<evidence type="ECO:0000259" key="11">
    <source>
        <dbReference type="Pfam" id="PF06280"/>
    </source>
</evidence>
<dbReference type="InterPro" id="IPR036852">
    <property type="entry name" value="Peptidase_S8/S53_dom_sf"/>
</dbReference>
<dbReference type="SUPFAM" id="SSF52743">
    <property type="entry name" value="Subtilisin-like"/>
    <property type="match status" value="1"/>
</dbReference>
<dbReference type="Pfam" id="PF00082">
    <property type="entry name" value="Peptidase_S8"/>
    <property type="match status" value="1"/>
</dbReference>
<dbReference type="GO" id="GO:0016020">
    <property type="term" value="C:membrane"/>
    <property type="evidence" value="ECO:0007669"/>
    <property type="project" value="InterPro"/>
</dbReference>
<keyword evidence="3 9" id="KW-0732">Signal</keyword>
<feature type="domain" description="C5a peptidase/Subtilisin-like protease SBT2-like Fn3-like" evidence="11">
    <location>
        <begin position="609"/>
        <end position="732"/>
    </location>
</feature>
<dbReference type="Gene3D" id="3.40.50.200">
    <property type="entry name" value="Peptidase S8/S53 domain"/>
    <property type="match status" value="2"/>
</dbReference>
<dbReference type="InterPro" id="IPR022398">
    <property type="entry name" value="Peptidase_S8_His-AS"/>
</dbReference>
<proteinExistence type="inferred from homology"/>
<dbReference type="InterPro" id="IPR023828">
    <property type="entry name" value="Peptidase_S8_Ser-AS"/>
</dbReference>
<dbReference type="AlphaFoldDB" id="A0A9P6LKS0"/>
<protein>
    <submittedName>
        <fullName evidence="12">Subtilase</fullName>
    </submittedName>
</protein>
<dbReference type="InterPro" id="IPR050131">
    <property type="entry name" value="Peptidase_S8_subtilisin-like"/>
</dbReference>
<evidence type="ECO:0000256" key="1">
    <source>
        <dbReference type="ARBA" id="ARBA00011073"/>
    </source>
</evidence>
<sequence length="1260" mass="136906">MRVASVLVSALALAGTGVAKISKRAVDDDARPSNDTAVAPKKFIVELEQGADKDALVKEIEAKAGSKVLKVFDSSIFSGIAVESDSENTDSLEALLPVVKAWHSTRIQLAPVVTGDSFSDDAAALNYSIHWMTGVDKLHEQGIFGKGVKVGIVDTGTEYTHPALGGCFGANCKVAGGYDFVGDETNWPFPGEERQPDEDPMDQAGHGTHVAGIIAGKSVEFTGVAPEATIYSYKVFGPNEGTGEEVLIEAFLRAFSDGVDIITASVGSTGGWSQNAWALVADRIVQQGVVVTIAAGNSGDVGPFFASSGASGKDVLAIGSADASIVSARQFAGTFNLDGQSNRTILGYRPAEELFPAEIVGWPIVPVTLNISVENDACEPLAEGINFNNTIPLVRFDEGCEDWQRQRWVQERGARFMLFYLTDRPVLGSSGRGWAQSDWGLLSKDAGEAIVKTYIAGGNVTADFSLDQNSNYVAMYNSGGGKPSVFTSWGGTFDLELKPDVTAPGGRIFAPFVGHRYRDLSGTSMACPYVAGVAALYISAHGGRSVHGAGFAKALHARITASGRAIPWSDGSTKDFGFWAPPIQVGSGLIDAAAVLNSTSQLSGEIKFALNDTHHFSRYHQVDITNTGATELEYRFQVQSAAGFESYWTPEAASNPDLIAIPRIKDFPEIVPFKIDAVVGLPSGTFKVGPGETKTAKFTFDIPQGLNSSRLPVWSGKVLISASNGDVLSVPYFGVGGSIKHDIVDMFYTSMGYPKIASGVNRTLITEKSSFNFDLSLAAQDFVRLQVALTWGTRELRWDIFEPSYEEREWVYPPVVGSNKYIGSVASFDVYNSPNYPVFDPATDSVNNTFSYPLQYQPRDSPYESWWLGKLADGSQIKPGKYKMRIAALVPFGNPKASDNWEIYQTPVIEVLPLPAGNTTATSTSPYANDHHSAVLATGAAPDPLDLSEDWLQSLRLMHHYSTVTCNELPHDACTEELWKTAIPEMACSHKFLMHGLLAVAALHYAHSHPSERRKWDIISVHHQNLALRFFATRLNDIDTTNCEAYFFLATLIFIVSVYSVAHAETLGRPVGLGDVAQSFRFLHGVKGILDFQPLEQWRQRGGPLDVLLRTPQISPGMNTASPFQKRLDAITALAREVPASFHDVINEQTVCVLALESLRRSHQIVTTDGEKPGSVWGWCVTLPVLFIEMVGNGHPTALVILAHFAALLRMCEHDDWACGGWSKGVMLMVDDVIDDEWRPWIEWPKKSLLEKIDVDKMDM</sequence>
<dbReference type="InterPro" id="IPR015500">
    <property type="entry name" value="Peptidase_S8_subtilisin-rel"/>
</dbReference>
<evidence type="ECO:0000259" key="10">
    <source>
        <dbReference type="Pfam" id="PF00082"/>
    </source>
</evidence>
<dbReference type="PRINTS" id="PR00723">
    <property type="entry name" value="SUBTILISIN"/>
</dbReference>
<name>A0A9P6LKS0_9PEZI</name>
<dbReference type="Pfam" id="PF11951">
    <property type="entry name" value="Fungal_trans_2"/>
    <property type="match status" value="1"/>
</dbReference>
<feature type="chain" id="PRO_5040501599" evidence="9">
    <location>
        <begin position="20"/>
        <end position="1260"/>
    </location>
</feature>
<dbReference type="InterPro" id="IPR021858">
    <property type="entry name" value="Fun_TF"/>
</dbReference>
<evidence type="ECO:0000256" key="6">
    <source>
        <dbReference type="ARBA" id="ARBA00023242"/>
    </source>
</evidence>
<dbReference type="EMBL" id="JAATWM020000018">
    <property type="protein sequence ID" value="KAF9876375.1"/>
    <property type="molecule type" value="Genomic_DNA"/>
</dbReference>
<evidence type="ECO:0000256" key="3">
    <source>
        <dbReference type="ARBA" id="ARBA00022729"/>
    </source>
</evidence>
<evidence type="ECO:0000256" key="4">
    <source>
        <dbReference type="ARBA" id="ARBA00022801"/>
    </source>
</evidence>
<evidence type="ECO:0000256" key="9">
    <source>
        <dbReference type="SAM" id="SignalP"/>
    </source>
</evidence>
<evidence type="ECO:0000313" key="13">
    <source>
        <dbReference type="Proteomes" id="UP000781932"/>
    </source>
</evidence>
<keyword evidence="5 8" id="KW-0720">Serine protease</keyword>
<reference evidence="12" key="1">
    <citation type="submission" date="2020-03" db="EMBL/GenBank/DDBJ databases">
        <authorList>
            <person name="He L."/>
        </authorList>
    </citation>
    <scope>NUCLEOTIDE SEQUENCE</scope>
    <source>
        <strain evidence="12">CkLH20</strain>
    </source>
</reference>
<keyword evidence="6" id="KW-0539">Nucleus</keyword>
<dbReference type="GO" id="GO:0006508">
    <property type="term" value="P:proteolysis"/>
    <property type="evidence" value="ECO:0007669"/>
    <property type="project" value="UniProtKB-KW"/>
</dbReference>
<dbReference type="PANTHER" id="PTHR43806:SF66">
    <property type="entry name" value="SERIN ENDOPEPTIDASE"/>
    <property type="match status" value="1"/>
</dbReference>
<feature type="domain" description="Peptidase S8/S53" evidence="10">
    <location>
        <begin position="145"/>
        <end position="543"/>
    </location>
</feature>
<keyword evidence="4 8" id="KW-0378">Hydrolase</keyword>
<feature type="active site" description="Charge relay system" evidence="7 8">
    <location>
        <position position="524"/>
    </location>
</feature>
<keyword evidence="2 8" id="KW-0645">Protease</keyword>
<evidence type="ECO:0000256" key="2">
    <source>
        <dbReference type="ARBA" id="ARBA00022670"/>
    </source>
</evidence>
<dbReference type="Pfam" id="PF06280">
    <property type="entry name" value="fn3_5"/>
    <property type="match status" value="1"/>
</dbReference>
<dbReference type="PROSITE" id="PS00138">
    <property type="entry name" value="SUBTILASE_SER"/>
    <property type="match status" value="1"/>
</dbReference>
<feature type="active site" description="Charge relay system" evidence="7 8">
    <location>
        <position position="206"/>
    </location>
</feature>
<gene>
    <name evidence="12" type="ORF">CkaCkLH20_06318</name>
</gene>
<dbReference type="PANTHER" id="PTHR43806">
    <property type="entry name" value="PEPTIDASE S8"/>
    <property type="match status" value="1"/>
</dbReference>
<comment type="caution">
    <text evidence="12">The sequence shown here is derived from an EMBL/GenBank/DDBJ whole genome shotgun (WGS) entry which is preliminary data.</text>
</comment>
<feature type="active site" description="Charge relay system" evidence="7 8">
    <location>
        <position position="154"/>
    </location>
</feature>
<dbReference type="GO" id="GO:0004252">
    <property type="term" value="F:serine-type endopeptidase activity"/>
    <property type="evidence" value="ECO:0007669"/>
    <property type="project" value="UniProtKB-UniRule"/>
</dbReference>
<feature type="signal peptide" evidence="9">
    <location>
        <begin position="1"/>
        <end position="19"/>
    </location>
</feature>
<evidence type="ECO:0000256" key="5">
    <source>
        <dbReference type="ARBA" id="ARBA00022825"/>
    </source>
</evidence>
<organism evidence="12 13">
    <name type="scientific">Colletotrichum karsti</name>
    <dbReference type="NCBI Taxonomy" id="1095194"/>
    <lineage>
        <taxon>Eukaryota</taxon>
        <taxon>Fungi</taxon>
        <taxon>Dikarya</taxon>
        <taxon>Ascomycota</taxon>
        <taxon>Pezizomycotina</taxon>
        <taxon>Sordariomycetes</taxon>
        <taxon>Hypocreomycetidae</taxon>
        <taxon>Glomerellales</taxon>
        <taxon>Glomerellaceae</taxon>
        <taxon>Colletotrichum</taxon>
        <taxon>Colletotrichum boninense species complex</taxon>
    </lineage>
</organism>
<dbReference type="InterPro" id="IPR034187">
    <property type="entry name" value="Peptidases_S8_5"/>
</dbReference>
<dbReference type="OrthoDB" id="10256524at2759"/>
<dbReference type="RefSeq" id="XP_038745836.1">
    <property type="nucleotide sequence ID" value="XM_038889035.1"/>
</dbReference>
<comment type="similarity">
    <text evidence="1 8">Belongs to the peptidase S8 family.</text>
</comment>
<evidence type="ECO:0000256" key="8">
    <source>
        <dbReference type="PROSITE-ProRule" id="PRU01240"/>
    </source>
</evidence>
<dbReference type="GeneID" id="62162109"/>
<dbReference type="CDD" id="cd07489">
    <property type="entry name" value="Peptidases_S8_5"/>
    <property type="match status" value="1"/>
</dbReference>
<dbReference type="InterPro" id="IPR010435">
    <property type="entry name" value="C5a/SBT2-like_Fn3"/>
</dbReference>
<dbReference type="PROSITE" id="PS51892">
    <property type="entry name" value="SUBTILASE"/>
    <property type="match status" value="1"/>
</dbReference>